<feature type="domain" description="BTB" evidence="2">
    <location>
        <begin position="27"/>
        <end position="101"/>
    </location>
</feature>
<feature type="compositionally biased region" description="Basic and acidic residues" evidence="1">
    <location>
        <begin position="349"/>
        <end position="361"/>
    </location>
</feature>
<sequence>MSYSNGHAADTLIERIRRHPKYYLTGGDVHFLVDNYLFRVHRYFFERESAWFREKLAASSPPGQHVRGSSEAHPFLLEDVAQEDFARFLWVFYNPKYSIYDATVDDWKAILKLAYDWRFSEVKKLCARELEKFDIPPVPKIELYQAYDLDKRLLIPSYIHLCIRPESLSVKEGRQLGLETALLVATAREAVRNKTYDGGVLTSSPITLEEDKMIAIIRDVFGLTGGPSTPMLTPLENGFGALGFSSLTSPTRSSFGTNPSLASASAAVDAIFNNNNPSPSVTIAEVAQGDKSLGQSTSRFSPVVITSRLKSVPPQAKKPTEPLAATARVQPPKRKDSLQRTAETMSSRLEVERRAEMEARKRRDTRSSPLMDNSTRLAVLASPMHSQSNIADCVGDITGATEQLQEPAEPNADLSIEEERADVSVDSGKGLSGSSGPVLQTVASKLPEEGRIAPPSNVSDASVDDLGRSIAEGASGMQQPRGENASGTTTEDPDLESTHDGDERASDSTSFKGATKSDIDEEDQAEQATLTSMTDTATGSDERATEITEQIKFSTSPPASDAATITIREDDEMRSLTDTIDSAEAAPPTGRETLLVNTKIEIKSAEEDKGSNRTVGQQPEHAEDPLASTAEEVETEALLSALSDSDGITGSLSALTMTMGAAVDYSPESPESDFDMVEQANGCLHTAL</sequence>
<dbReference type="InParanoid" id="A0A165D111"/>
<dbReference type="SUPFAM" id="SSF54695">
    <property type="entry name" value="POZ domain"/>
    <property type="match status" value="1"/>
</dbReference>
<feature type="compositionally biased region" description="Polar residues" evidence="1">
    <location>
        <begin position="526"/>
        <end position="539"/>
    </location>
</feature>
<dbReference type="STRING" id="1314785.A0A165D111"/>
<gene>
    <name evidence="3" type="ORF">LAESUDRAFT_715849</name>
</gene>
<dbReference type="OrthoDB" id="2593747at2759"/>
<proteinExistence type="predicted"/>
<feature type="region of interest" description="Disordered" evidence="1">
    <location>
        <begin position="473"/>
        <end position="543"/>
    </location>
</feature>
<dbReference type="InterPro" id="IPR011333">
    <property type="entry name" value="SKP1/BTB/POZ_sf"/>
</dbReference>
<dbReference type="Pfam" id="PF00651">
    <property type="entry name" value="BTB"/>
    <property type="match status" value="1"/>
</dbReference>
<dbReference type="GeneID" id="63824232"/>
<dbReference type="PROSITE" id="PS50097">
    <property type="entry name" value="BTB"/>
    <property type="match status" value="1"/>
</dbReference>
<dbReference type="EMBL" id="KV427640">
    <property type="protein sequence ID" value="KZT03920.1"/>
    <property type="molecule type" value="Genomic_DNA"/>
</dbReference>
<feature type="compositionally biased region" description="Basic and acidic residues" evidence="1">
    <location>
        <begin position="496"/>
        <end position="506"/>
    </location>
</feature>
<evidence type="ECO:0000256" key="1">
    <source>
        <dbReference type="SAM" id="MobiDB-lite"/>
    </source>
</evidence>
<keyword evidence="4" id="KW-1185">Reference proteome</keyword>
<dbReference type="RefSeq" id="XP_040761660.1">
    <property type="nucleotide sequence ID" value="XM_040907203.1"/>
</dbReference>
<evidence type="ECO:0000259" key="2">
    <source>
        <dbReference type="PROSITE" id="PS50097"/>
    </source>
</evidence>
<dbReference type="Gene3D" id="3.30.710.10">
    <property type="entry name" value="Potassium Channel Kv1.1, Chain A"/>
    <property type="match status" value="1"/>
</dbReference>
<dbReference type="Proteomes" id="UP000076871">
    <property type="component" value="Unassembled WGS sequence"/>
</dbReference>
<feature type="region of interest" description="Disordered" evidence="1">
    <location>
        <begin position="604"/>
        <end position="627"/>
    </location>
</feature>
<protein>
    <recommendedName>
        <fullName evidence="2">BTB domain-containing protein</fullName>
    </recommendedName>
</protein>
<name>A0A165D111_9APHY</name>
<accession>A0A165D111</accession>
<evidence type="ECO:0000313" key="4">
    <source>
        <dbReference type="Proteomes" id="UP000076871"/>
    </source>
</evidence>
<feature type="region of interest" description="Disordered" evidence="1">
    <location>
        <begin position="309"/>
        <end position="374"/>
    </location>
</feature>
<organism evidence="3 4">
    <name type="scientific">Laetiporus sulphureus 93-53</name>
    <dbReference type="NCBI Taxonomy" id="1314785"/>
    <lineage>
        <taxon>Eukaryota</taxon>
        <taxon>Fungi</taxon>
        <taxon>Dikarya</taxon>
        <taxon>Basidiomycota</taxon>
        <taxon>Agaricomycotina</taxon>
        <taxon>Agaricomycetes</taxon>
        <taxon>Polyporales</taxon>
        <taxon>Laetiporus</taxon>
    </lineage>
</organism>
<evidence type="ECO:0000313" key="3">
    <source>
        <dbReference type="EMBL" id="KZT03920.1"/>
    </source>
</evidence>
<reference evidence="3 4" key="1">
    <citation type="journal article" date="2016" name="Mol. Biol. Evol.">
        <title>Comparative Genomics of Early-Diverging Mushroom-Forming Fungi Provides Insights into the Origins of Lignocellulose Decay Capabilities.</title>
        <authorList>
            <person name="Nagy L.G."/>
            <person name="Riley R."/>
            <person name="Tritt A."/>
            <person name="Adam C."/>
            <person name="Daum C."/>
            <person name="Floudas D."/>
            <person name="Sun H."/>
            <person name="Yadav J.S."/>
            <person name="Pangilinan J."/>
            <person name="Larsson K.H."/>
            <person name="Matsuura K."/>
            <person name="Barry K."/>
            <person name="Labutti K."/>
            <person name="Kuo R."/>
            <person name="Ohm R.A."/>
            <person name="Bhattacharya S.S."/>
            <person name="Shirouzu T."/>
            <person name="Yoshinaga Y."/>
            <person name="Martin F.M."/>
            <person name="Grigoriev I.V."/>
            <person name="Hibbett D.S."/>
        </authorList>
    </citation>
    <scope>NUCLEOTIDE SEQUENCE [LARGE SCALE GENOMIC DNA]</scope>
    <source>
        <strain evidence="3 4">93-53</strain>
    </source>
</reference>
<dbReference type="InterPro" id="IPR000210">
    <property type="entry name" value="BTB/POZ_dom"/>
</dbReference>
<dbReference type="AlphaFoldDB" id="A0A165D111"/>